<organism evidence="1 2">
    <name type="scientific">Diploptera punctata</name>
    <name type="common">Pacific beetle cockroach</name>
    <dbReference type="NCBI Taxonomy" id="6984"/>
    <lineage>
        <taxon>Eukaryota</taxon>
        <taxon>Metazoa</taxon>
        <taxon>Ecdysozoa</taxon>
        <taxon>Arthropoda</taxon>
        <taxon>Hexapoda</taxon>
        <taxon>Insecta</taxon>
        <taxon>Pterygota</taxon>
        <taxon>Neoptera</taxon>
        <taxon>Polyneoptera</taxon>
        <taxon>Dictyoptera</taxon>
        <taxon>Blattodea</taxon>
        <taxon>Blaberoidea</taxon>
        <taxon>Blaberidae</taxon>
        <taxon>Diplopterinae</taxon>
        <taxon>Diploptera</taxon>
    </lineage>
</organism>
<reference evidence="1" key="2">
    <citation type="submission" date="2023-05" db="EMBL/GenBank/DDBJ databases">
        <authorList>
            <person name="Fouks B."/>
        </authorList>
    </citation>
    <scope>NUCLEOTIDE SEQUENCE</scope>
    <source>
        <strain evidence="1">Stay&amp;Tobe</strain>
        <tissue evidence="1">Testes</tissue>
    </source>
</reference>
<dbReference type="Proteomes" id="UP001233999">
    <property type="component" value="Unassembled WGS sequence"/>
</dbReference>
<dbReference type="AlphaFoldDB" id="A0AAD8A664"/>
<reference evidence="1" key="1">
    <citation type="journal article" date="2023" name="IScience">
        <title>Live-bearing cockroach genome reveals convergent evolutionary mechanisms linked to viviparity in insects and beyond.</title>
        <authorList>
            <person name="Fouks B."/>
            <person name="Harrison M.C."/>
            <person name="Mikhailova A.A."/>
            <person name="Marchal E."/>
            <person name="English S."/>
            <person name="Carruthers M."/>
            <person name="Jennings E.C."/>
            <person name="Chiamaka E.L."/>
            <person name="Frigard R.A."/>
            <person name="Pippel M."/>
            <person name="Attardo G.M."/>
            <person name="Benoit J.B."/>
            <person name="Bornberg-Bauer E."/>
            <person name="Tobe S.S."/>
        </authorList>
    </citation>
    <scope>NUCLEOTIDE SEQUENCE</scope>
    <source>
        <strain evidence="1">Stay&amp;Tobe</strain>
    </source>
</reference>
<dbReference type="EMBL" id="JASPKZ010003797">
    <property type="protein sequence ID" value="KAJ9592905.1"/>
    <property type="molecule type" value="Genomic_DNA"/>
</dbReference>
<name>A0AAD8A664_DIPPU</name>
<comment type="caution">
    <text evidence="1">The sequence shown here is derived from an EMBL/GenBank/DDBJ whole genome shotgun (WGS) entry which is preliminary data.</text>
</comment>
<keyword evidence="2" id="KW-1185">Reference proteome</keyword>
<sequence>NKTFGGEIHFEENKLNTNNKMSNYIIDIDIRWFMIAENFESVVDISNISIYQLIRLHQYIRTGTRLRHNKSKDLSSTKQVSKATVCASRKKINNTSDIRV</sequence>
<accession>A0AAD8A664</accession>
<feature type="non-terminal residue" evidence="1">
    <location>
        <position position="100"/>
    </location>
</feature>
<evidence type="ECO:0000313" key="1">
    <source>
        <dbReference type="EMBL" id="KAJ9592905.1"/>
    </source>
</evidence>
<feature type="non-terminal residue" evidence="1">
    <location>
        <position position="1"/>
    </location>
</feature>
<proteinExistence type="predicted"/>
<gene>
    <name evidence="1" type="ORF">L9F63_015410</name>
</gene>
<protein>
    <submittedName>
        <fullName evidence="1">Uncharacterized protein</fullName>
    </submittedName>
</protein>
<evidence type="ECO:0000313" key="2">
    <source>
        <dbReference type="Proteomes" id="UP001233999"/>
    </source>
</evidence>